<proteinExistence type="predicted"/>
<evidence type="ECO:0000313" key="6">
    <source>
        <dbReference type="EMBL" id="CBY39003.1"/>
    </source>
</evidence>
<dbReference type="InterPro" id="IPR013083">
    <property type="entry name" value="Znf_RING/FYVE/PHD"/>
</dbReference>
<dbReference type="SUPFAM" id="SSF57850">
    <property type="entry name" value="RING/U-box"/>
    <property type="match status" value="1"/>
</dbReference>
<organism evidence="6">
    <name type="scientific">Oikopleura dioica</name>
    <name type="common">Tunicate</name>
    <dbReference type="NCBI Taxonomy" id="34765"/>
    <lineage>
        <taxon>Eukaryota</taxon>
        <taxon>Metazoa</taxon>
        <taxon>Chordata</taxon>
        <taxon>Tunicata</taxon>
        <taxon>Appendicularia</taxon>
        <taxon>Copelata</taxon>
        <taxon>Oikopleuridae</taxon>
        <taxon>Oikopleura</taxon>
    </lineage>
</organism>
<accession>E4YU64</accession>
<dbReference type="AlphaFoldDB" id="E4YU64"/>
<name>E4YU64_OIKDI</name>
<feature type="domain" description="RING-type" evidence="5">
    <location>
        <begin position="96"/>
        <end position="136"/>
    </location>
</feature>
<sequence length="148" mass="16987">MLSQCKESKNEQNLRNLLNYANTILKNCYDQQKRGIYNPDKAEEALSLARKANELSEKKYAANDAKIEEIKKVIDSSMQEMRRMFSQTRDENRSDCGMCSAKFDNDEHAESVPHCGHRACAKCLKGLDPKICPACRTKFTDSQIIRIY</sequence>
<evidence type="ECO:0000256" key="3">
    <source>
        <dbReference type="ARBA" id="ARBA00022833"/>
    </source>
</evidence>
<evidence type="ECO:0000256" key="1">
    <source>
        <dbReference type="ARBA" id="ARBA00022723"/>
    </source>
</evidence>
<evidence type="ECO:0000259" key="5">
    <source>
        <dbReference type="PROSITE" id="PS50089"/>
    </source>
</evidence>
<dbReference type="EMBL" id="FN655395">
    <property type="protein sequence ID" value="CBY39003.1"/>
    <property type="molecule type" value="Genomic_DNA"/>
</dbReference>
<keyword evidence="1" id="KW-0479">Metal-binding</keyword>
<dbReference type="InterPro" id="IPR001841">
    <property type="entry name" value="Znf_RING"/>
</dbReference>
<gene>
    <name evidence="6" type="ORF">GSOID_T00019542001</name>
</gene>
<dbReference type="Gene3D" id="3.30.40.10">
    <property type="entry name" value="Zinc/RING finger domain, C3HC4 (zinc finger)"/>
    <property type="match status" value="1"/>
</dbReference>
<keyword evidence="3" id="KW-0862">Zinc</keyword>
<evidence type="ECO:0000256" key="4">
    <source>
        <dbReference type="PROSITE-ProRule" id="PRU00175"/>
    </source>
</evidence>
<dbReference type="PROSITE" id="PS50089">
    <property type="entry name" value="ZF_RING_2"/>
    <property type="match status" value="1"/>
</dbReference>
<dbReference type="Proteomes" id="UP000011014">
    <property type="component" value="Unassembled WGS sequence"/>
</dbReference>
<evidence type="ECO:0000256" key="2">
    <source>
        <dbReference type="ARBA" id="ARBA00022771"/>
    </source>
</evidence>
<reference evidence="6" key="1">
    <citation type="journal article" date="2010" name="Science">
        <title>Plasticity of animal genome architecture unmasked by rapid evolution of a pelagic tunicate.</title>
        <authorList>
            <person name="Denoeud F."/>
            <person name="Henriet S."/>
            <person name="Mungpakdee S."/>
            <person name="Aury J.M."/>
            <person name="Da Silva C."/>
            <person name="Brinkmann H."/>
            <person name="Mikhaleva J."/>
            <person name="Olsen L.C."/>
            <person name="Jubin C."/>
            <person name="Canestro C."/>
            <person name="Bouquet J.M."/>
            <person name="Danks G."/>
            <person name="Poulain J."/>
            <person name="Campsteijn C."/>
            <person name="Adamski M."/>
            <person name="Cross I."/>
            <person name="Yadetie F."/>
            <person name="Muffato M."/>
            <person name="Louis A."/>
            <person name="Butcher S."/>
            <person name="Tsagkogeorga G."/>
            <person name="Konrad A."/>
            <person name="Singh S."/>
            <person name="Jensen M.F."/>
            <person name="Cong E.H."/>
            <person name="Eikeseth-Otteraa H."/>
            <person name="Noel B."/>
            <person name="Anthouard V."/>
            <person name="Porcel B.M."/>
            <person name="Kachouri-Lafond R."/>
            <person name="Nishino A."/>
            <person name="Ugolini M."/>
            <person name="Chourrout P."/>
            <person name="Nishida H."/>
            <person name="Aasland R."/>
            <person name="Huzurbazar S."/>
            <person name="Westhof E."/>
            <person name="Delsuc F."/>
            <person name="Lehrach H."/>
            <person name="Reinhardt R."/>
            <person name="Weissenbach J."/>
            <person name="Roy S.W."/>
            <person name="Artiguenave F."/>
            <person name="Postlethwait J.H."/>
            <person name="Manak J.R."/>
            <person name="Thompson E.M."/>
            <person name="Jaillon O."/>
            <person name="Du Pasquier L."/>
            <person name="Boudinot P."/>
            <person name="Liberles D.A."/>
            <person name="Volff J.N."/>
            <person name="Philippe H."/>
            <person name="Lenhard B."/>
            <person name="Roest Crollius H."/>
            <person name="Wincker P."/>
            <person name="Chourrout D."/>
        </authorList>
    </citation>
    <scope>NUCLEOTIDE SEQUENCE [LARGE SCALE GENOMIC DNA]</scope>
</reference>
<protein>
    <recommendedName>
        <fullName evidence="5">RING-type domain-containing protein</fullName>
    </recommendedName>
</protein>
<dbReference type="GO" id="GO:0008270">
    <property type="term" value="F:zinc ion binding"/>
    <property type="evidence" value="ECO:0007669"/>
    <property type="project" value="UniProtKB-KW"/>
</dbReference>
<keyword evidence="2 4" id="KW-0863">Zinc-finger</keyword>